<feature type="signal peptide" evidence="1">
    <location>
        <begin position="1"/>
        <end position="19"/>
    </location>
</feature>
<feature type="chain" id="PRO_5040172476" evidence="1">
    <location>
        <begin position="20"/>
        <end position="83"/>
    </location>
</feature>
<reference evidence="2" key="2">
    <citation type="submission" date="2022-10" db="EMBL/GenBank/DDBJ databases">
        <authorList>
            <consortium name="ENA_rothamsted_submissions"/>
            <consortium name="culmorum"/>
            <person name="King R."/>
        </authorList>
    </citation>
    <scope>NUCLEOTIDE SEQUENCE</scope>
</reference>
<evidence type="ECO:0000256" key="1">
    <source>
        <dbReference type="SAM" id="SignalP"/>
    </source>
</evidence>
<dbReference type="Proteomes" id="UP001153620">
    <property type="component" value="Chromosome 4"/>
</dbReference>
<keyword evidence="3" id="KW-1185">Reference proteome</keyword>
<gene>
    <name evidence="2" type="ORF">CHIRRI_LOCUS14646</name>
</gene>
<protein>
    <submittedName>
        <fullName evidence="2">Uncharacterized protein</fullName>
    </submittedName>
</protein>
<name>A0A9N9S6I3_9DIPT</name>
<evidence type="ECO:0000313" key="3">
    <source>
        <dbReference type="Proteomes" id="UP001153620"/>
    </source>
</evidence>
<dbReference type="EMBL" id="OU895880">
    <property type="protein sequence ID" value="CAG9811838.1"/>
    <property type="molecule type" value="Genomic_DNA"/>
</dbReference>
<reference evidence="2" key="1">
    <citation type="submission" date="2022-01" db="EMBL/GenBank/DDBJ databases">
        <authorList>
            <person name="King R."/>
        </authorList>
    </citation>
    <scope>NUCLEOTIDE SEQUENCE</scope>
</reference>
<organism evidence="2 3">
    <name type="scientific">Chironomus riparius</name>
    <dbReference type="NCBI Taxonomy" id="315576"/>
    <lineage>
        <taxon>Eukaryota</taxon>
        <taxon>Metazoa</taxon>
        <taxon>Ecdysozoa</taxon>
        <taxon>Arthropoda</taxon>
        <taxon>Hexapoda</taxon>
        <taxon>Insecta</taxon>
        <taxon>Pterygota</taxon>
        <taxon>Neoptera</taxon>
        <taxon>Endopterygota</taxon>
        <taxon>Diptera</taxon>
        <taxon>Nematocera</taxon>
        <taxon>Chironomoidea</taxon>
        <taxon>Chironomidae</taxon>
        <taxon>Chironominae</taxon>
        <taxon>Chironomus</taxon>
    </lineage>
</organism>
<sequence>MKLITLVLVTVVLSKTVAAQQDVECGNNESFFNQCQSSTRNSCDCSDTLRRDCRLGCMCNIGYCRKDFSSSCVQRSCQHPYFA</sequence>
<keyword evidence="1" id="KW-0732">Signal</keyword>
<accession>A0A9N9S6I3</accession>
<proteinExistence type="predicted"/>
<evidence type="ECO:0000313" key="2">
    <source>
        <dbReference type="EMBL" id="CAG9811838.1"/>
    </source>
</evidence>
<dbReference type="AlphaFoldDB" id="A0A9N9S6I3"/>